<comment type="caution">
    <text evidence="5">The sequence shown here is derived from an EMBL/GenBank/DDBJ whole genome shotgun (WGS) entry which is preliminary data.</text>
</comment>
<evidence type="ECO:0000313" key="6">
    <source>
        <dbReference type="Proteomes" id="UP001519363"/>
    </source>
</evidence>
<dbReference type="GO" id="GO:0003677">
    <property type="term" value="F:DNA binding"/>
    <property type="evidence" value="ECO:0007669"/>
    <property type="project" value="UniProtKB-KW"/>
</dbReference>
<organism evidence="5 6">
    <name type="scientific">Crossiella equi</name>
    <dbReference type="NCBI Taxonomy" id="130796"/>
    <lineage>
        <taxon>Bacteria</taxon>
        <taxon>Bacillati</taxon>
        <taxon>Actinomycetota</taxon>
        <taxon>Actinomycetes</taxon>
        <taxon>Pseudonocardiales</taxon>
        <taxon>Pseudonocardiaceae</taxon>
        <taxon>Crossiella</taxon>
    </lineage>
</organism>
<proteinExistence type="predicted"/>
<dbReference type="EMBL" id="JAGIOO010000001">
    <property type="protein sequence ID" value="MBP2471309.1"/>
    <property type="molecule type" value="Genomic_DNA"/>
</dbReference>
<dbReference type="PANTHER" id="PTHR30154">
    <property type="entry name" value="LEUCINE-RESPONSIVE REGULATORY PROTEIN"/>
    <property type="match status" value="1"/>
</dbReference>
<gene>
    <name evidence="5" type="ORF">JOF53_000181</name>
</gene>
<evidence type="ECO:0000259" key="4">
    <source>
        <dbReference type="PROSITE" id="PS50956"/>
    </source>
</evidence>
<dbReference type="Gene3D" id="1.10.10.10">
    <property type="entry name" value="Winged helix-like DNA-binding domain superfamily/Winged helix DNA-binding domain"/>
    <property type="match status" value="2"/>
</dbReference>
<name>A0ABS5A4Z3_9PSEU</name>
<dbReference type="InterPro" id="IPR000485">
    <property type="entry name" value="AsnC-type_HTH_dom"/>
</dbReference>
<keyword evidence="3" id="KW-0804">Transcription</keyword>
<evidence type="ECO:0000256" key="3">
    <source>
        <dbReference type="ARBA" id="ARBA00023163"/>
    </source>
</evidence>
<dbReference type="PANTHER" id="PTHR30154:SF34">
    <property type="entry name" value="TRANSCRIPTIONAL REGULATOR AZLB"/>
    <property type="match status" value="1"/>
</dbReference>
<dbReference type="InterPro" id="IPR036388">
    <property type="entry name" value="WH-like_DNA-bd_sf"/>
</dbReference>
<reference evidence="5 6" key="1">
    <citation type="submission" date="2021-03" db="EMBL/GenBank/DDBJ databases">
        <title>Sequencing the genomes of 1000 actinobacteria strains.</title>
        <authorList>
            <person name="Klenk H.-P."/>
        </authorList>
    </citation>
    <scope>NUCLEOTIDE SEQUENCE [LARGE SCALE GENOMIC DNA]</scope>
    <source>
        <strain evidence="5 6">DSM 44580</strain>
    </source>
</reference>
<accession>A0ABS5A4Z3</accession>
<keyword evidence="2 5" id="KW-0238">DNA-binding</keyword>
<dbReference type="Proteomes" id="UP001519363">
    <property type="component" value="Unassembled WGS sequence"/>
</dbReference>
<feature type="domain" description="HTH asnC-type" evidence="4">
    <location>
        <begin position="168"/>
        <end position="228"/>
    </location>
</feature>
<sequence length="312" mass="33541">MLDELDCRLVNALQVDGRAPVARLAEVLEVSARTVTRRLNRLTGSGQLHVVRVPDIDDYPDDSMLLRIRVLRGRVNPIADALARRPDVPFVDIALGGEEIVAVAVGDPALRDRLLVEELPATTAITATTAYAVLHVYADATAWRANVLTVAEVQALTPPPPTAPPEPLTELDTRLLGALSADARQPVTRLCELTDAPESSVRRRLALLTATGRLRTHATINPALLGHHVDANLWLQVRPAALDHVGRTLARHPWVHGVVATSGPSTLSVAVFCPTRADLHRFHTGPLAELDVTAAETTVVGRAVKRAGARLA</sequence>
<evidence type="ECO:0000313" key="5">
    <source>
        <dbReference type="EMBL" id="MBP2471309.1"/>
    </source>
</evidence>
<dbReference type="Pfam" id="PF13404">
    <property type="entry name" value="HTH_AsnC-type"/>
    <property type="match status" value="1"/>
</dbReference>
<evidence type="ECO:0000256" key="2">
    <source>
        <dbReference type="ARBA" id="ARBA00023125"/>
    </source>
</evidence>
<keyword evidence="1" id="KW-0805">Transcription regulation</keyword>
<keyword evidence="6" id="KW-1185">Reference proteome</keyword>
<dbReference type="SMART" id="SM00344">
    <property type="entry name" value="HTH_ASNC"/>
    <property type="match status" value="2"/>
</dbReference>
<dbReference type="PROSITE" id="PS50956">
    <property type="entry name" value="HTH_ASNC_2"/>
    <property type="match status" value="1"/>
</dbReference>
<dbReference type="InterPro" id="IPR036390">
    <property type="entry name" value="WH_DNA-bd_sf"/>
</dbReference>
<dbReference type="Gene3D" id="3.30.70.920">
    <property type="match status" value="1"/>
</dbReference>
<evidence type="ECO:0000256" key="1">
    <source>
        <dbReference type="ARBA" id="ARBA00023015"/>
    </source>
</evidence>
<dbReference type="InterPro" id="IPR011008">
    <property type="entry name" value="Dimeric_a/b-barrel"/>
</dbReference>
<dbReference type="SUPFAM" id="SSF54909">
    <property type="entry name" value="Dimeric alpha+beta barrel"/>
    <property type="match status" value="1"/>
</dbReference>
<dbReference type="SUPFAM" id="SSF46785">
    <property type="entry name" value="Winged helix' DNA-binding domain"/>
    <property type="match status" value="2"/>
</dbReference>
<dbReference type="InterPro" id="IPR019888">
    <property type="entry name" value="Tscrpt_reg_AsnC-like"/>
</dbReference>
<protein>
    <submittedName>
        <fullName evidence="5">DNA-binding Lrp family transcriptional regulator</fullName>
    </submittedName>
</protein>